<evidence type="ECO:0000313" key="3">
    <source>
        <dbReference type="EMBL" id="KAK7485734.1"/>
    </source>
</evidence>
<organism evidence="3 4">
    <name type="scientific">Batillaria attramentaria</name>
    <dbReference type="NCBI Taxonomy" id="370345"/>
    <lineage>
        <taxon>Eukaryota</taxon>
        <taxon>Metazoa</taxon>
        <taxon>Spiralia</taxon>
        <taxon>Lophotrochozoa</taxon>
        <taxon>Mollusca</taxon>
        <taxon>Gastropoda</taxon>
        <taxon>Caenogastropoda</taxon>
        <taxon>Sorbeoconcha</taxon>
        <taxon>Cerithioidea</taxon>
        <taxon>Batillariidae</taxon>
        <taxon>Batillaria</taxon>
    </lineage>
</organism>
<dbReference type="Proteomes" id="UP001519460">
    <property type="component" value="Unassembled WGS sequence"/>
</dbReference>
<evidence type="ECO:0000313" key="4">
    <source>
        <dbReference type="Proteomes" id="UP001519460"/>
    </source>
</evidence>
<dbReference type="EMBL" id="JACVVK020000190">
    <property type="protein sequence ID" value="KAK7485734.1"/>
    <property type="molecule type" value="Genomic_DNA"/>
</dbReference>
<keyword evidence="1" id="KW-0472">Membrane</keyword>
<protein>
    <submittedName>
        <fullName evidence="3">Uncharacterized protein</fullName>
    </submittedName>
</protein>
<keyword evidence="4" id="KW-1185">Reference proteome</keyword>
<proteinExistence type="predicted"/>
<feature type="chain" id="PRO_5044787386" evidence="2">
    <location>
        <begin position="22"/>
        <end position="334"/>
    </location>
</feature>
<comment type="caution">
    <text evidence="3">The sequence shown here is derived from an EMBL/GenBank/DDBJ whole genome shotgun (WGS) entry which is preliminary data.</text>
</comment>
<gene>
    <name evidence="3" type="ORF">BaRGS_00023035</name>
</gene>
<keyword evidence="2" id="KW-0732">Signal</keyword>
<feature type="transmembrane region" description="Helical" evidence="1">
    <location>
        <begin position="304"/>
        <end position="326"/>
    </location>
</feature>
<evidence type="ECO:0000256" key="1">
    <source>
        <dbReference type="SAM" id="Phobius"/>
    </source>
</evidence>
<dbReference type="AlphaFoldDB" id="A0ABD0KF03"/>
<feature type="signal peptide" evidence="2">
    <location>
        <begin position="1"/>
        <end position="21"/>
    </location>
</feature>
<evidence type="ECO:0000256" key="2">
    <source>
        <dbReference type="SAM" id="SignalP"/>
    </source>
</evidence>
<name>A0ABD0KF03_9CAEN</name>
<accession>A0ABD0KF03</accession>
<reference evidence="3 4" key="1">
    <citation type="journal article" date="2023" name="Sci. Data">
        <title>Genome assembly of the Korean intertidal mud-creeper Batillaria attramentaria.</title>
        <authorList>
            <person name="Patra A.K."/>
            <person name="Ho P.T."/>
            <person name="Jun S."/>
            <person name="Lee S.J."/>
            <person name="Kim Y."/>
            <person name="Won Y.J."/>
        </authorList>
    </citation>
    <scope>NUCLEOTIDE SEQUENCE [LARGE SCALE GENOMIC DNA]</scope>
    <source>
        <strain evidence="3">Wonlab-2016</strain>
    </source>
</reference>
<keyword evidence="1" id="KW-1133">Transmembrane helix</keyword>
<keyword evidence="1" id="KW-0812">Transmembrane</keyword>
<sequence length="334" mass="36967">MKTSAASALLTVLGLIFGATTRESFQTVPTLSIHHTKDITLTCNMTGLGRSPSSVLSVKLFLAFDREEKRDQLLATVDTTRRIRPSGYLKNSRNLHRVTGKVQNHPNQTAWLKVTLVDVGPRDYGAYKCQITYVDQPSDTNHSCWYSEAIPFVPNSLQLQRSDGFEMQQNHGVDMRCEYTSANNSNRSLSTISFASDGDTLAKWSRNLNGFCTPRVQCARVQSVGSYTTLLAHLYDVGCGDDQQELLCKVAVKDFPVAASTPQKLLIDGCPHSMSETPYIPTTPSVNVKDYTPAQYDAGSCNCAVWPCIVLVIITLCLLAITALLLRHLRKRDK</sequence>